<dbReference type="GO" id="GO:0016787">
    <property type="term" value="F:hydrolase activity"/>
    <property type="evidence" value="ECO:0007669"/>
    <property type="project" value="UniProtKB-UniRule"/>
</dbReference>
<comment type="cofactor">
    <cofactor evidence="2">
        <name>a divalent metal cation</name>
        <dbReference type="ChEBI" id="CHEBI:60240"/>
    </cofactor>
</comment>
<sequence>MKLLIMSDTHSATNLMEQVIEQQQQEMDAIIHCGDSELNASYFYNTPIRVVRGNCDMDDRFPLEELFTVQDLKVLVVHGHKYNVKSTLMPLFYRAQEVQASVVCFGHSHLLGAEMQEGILFINPGSLQQPRGRKEKSYAIAENIGNSWTVSFYSAEHIMLEKVTL</sequence>
<dbReference type="CDD" id="cd00841">
    <property type="entry name" value="MPP_YfcE"/>
    <property type="match status" value="1"/>
</dbReference>
<dbReference type="Pfam" id="PF12850">
    <property type="entry name" value="Metallophos_2"/>
    <property type="match status" value="1"/>
</dbReference>
<dbReference type="EC" id="3.1.4.-" evidence="2"/>
<dbReference type="GO" id="GO:0046872">
    <property type="term" value="F:metal ion binding"/>
    <property type="evidence" value="ECO:0007669"/>
    <property type="project" value="UniProtKB-KW"/>
</dbReference>
<reference evidence="4" key="1">
    <citation type="submission" date="2022-05" db="EMBL/GenBank/DDBJ databases">
        <authorList>
            <person name="Colautti A."/>
            <person name="Iacumin L."/>
        </authorList>
    </citation>
    <scope>NUCLEOTIDE SEQUENCE</scope>
    <source>
        <strain evidence="4">DSM 30747</strain>
    </source>
</reference>
<keyword evidence="5" id="KW-1185">Reference proteome</keyword>
<comment type="caution">
    <text evidence="4">The sequence shown here is derived from an EMBL/GenBank/DDBJ whole genome shotgun (WGS) entry which is preliminary data.</text>
</comment>
<dbReference type="InterPro" id="IPR029052">
    <property type="entry name" value="Metallo-depent_PP-like"/>
</dbReference>
<dbReference type="SUPFAM" id="SSF56300">
    <property type="entry name" value="Metallo-dependent phosphatases"/>
    <property type="match status" value="1"/>
</dbReference>
<dbReference type="Proteomes" id="UP001152172">
    <property type="component" value="Unassembled WGS sequence"/>
</dbReference>
<evidence type="ECO:0000256" key="1">
    <source>
        <dbReference type="ARBA" id="ARBA00008950"/>
    </source>
</evidence>
<dbReference type="EMBL" id="JAMKBI010000004">
    <property type="protein sequence ID" value="MCZ8533084.1"/>
    <property type="molecule type" value="Genomic_DNA"/>
</dbReference>
<feature type="domain" description="Calcineurin-like phosphoesterase" evidence="3">
    <location>
        <begin position="1"/>
        <end position="142"/>
    </location>
</feature>
<evidence type="ECO:0000256" key="2">
    <source>
        <dbReference type="RuleBase" id="RU362039"/>
    </source>
</evidence>
<accession>A0A9X3R947</accession>
<evidence type="ECO:0000313" key="5">
    <source>
        <dbReference type="Proteomes" id="UP001152172"/>
    </source>
</evidence>
<dbReference type="PANTHER" id="PTHR11124">
    <property type="entry name" value="VACUOLAR SORTING PROTEIN VPS29"/>
    <property type="match status" value="1"/>
</dbReference>
<dbReference type="NCBIfam" id="TIGR00040">
    <property type="entry name" value="yfcE"/>
    <property type="match status" value="1"/>
</dbReference>
<keyword evidence="2" id="KW-0479">Metal-binding</keyword>
<evidence type="ECO:0000313" key="4">
    <source>
        <dbReference type="EMBL" id="MCZ8533084.1"/>
    </source>
</evidence>
<organism evidence="4 5">
    <name type="scientific">Psychrobacillus psychrodurans</name>
    <dbReference type="NCBI Taxonomy" id="126157"/>
    <lineage>
        <taxon>Bacteria</taxon>
        <taxon>Bacillati</taxon>
        <taxon>Bacillota</taxon>
        <taxon>Bacilli</taxon>
        <taxon>Bacillales</taxon>
        <taxon>Bacillaceae</taxon>
        <taxon>Psychrobacillus</taxon>
    </lineage>
</organism>
<dbReference type="InterPro" id="IPR041802">
    <property type="entry name" value="MPP_YfcE"/>
</dbReference>
<protein>
    <recommendedName>
        <fullName evidence="2">Phosphoesterase</fullName>
        <ecNumber evidence="2">3.1.4.-</ecNumber>
    </recommendedName>
</protein>
<evidence type="ECO:0000259" key="3">
    <source>
        <dbReference type="Pfam" id="PF12850"/>
    </source>
</evidence>
<gene>
    <name evidence="4" type="ORF">M9R61_06920</name>
</gene>
<dbReference type="RefSeq" id="WP_269921534.1">
    <property type="nucleotide sequence ID" value="NZ_JAMKBI010000004.1"/>
</dbReference>
<dbReference type="InterPro" id="IPR000979">
    <property type="entry name" value="Phosphodiesterase_MJ0936/Vps29"/>
</dbReference>
<dbReference type="InterPro" id="IPR024654">
    <property type="entry name" value="Calcineurin-like_PHP_lpxH"/>
</dbReference>
<dbReference type="AlphaFoldDB" id="A0A9X3R947"/>
<proteinExistence type="inferred from homology"/>
<comment type="similarity">
    <text evidence="1 2">Belongs to the metallophosphoesterase superfamily. YfcE family.</text>
</comment>
<name>A0A9X3R947_9BACI</name>
<dbReference type="Gene3D" id="3.60.21.10">
    <property type="match status" value="1"/>
</dbReference>